<dbReference type="EMBL" id="BSOZ01000015">
    <property type="protein sequence ID" value="GLS04292.1"/>
    <property type="molecule type" value="Genomic_DNA"/>
</dbReference>
<organism evidence="1 2">
    <name type="scientific">Chitiniphilus shinanonensis</name>
    <dbReference type="NCBI Taxonomy" id="553088"/>
    <lineage>
        <taxon>Bacteria</taxon>
        <taxon>Pseudomonadati</taxon>
        <taxon>Pseudomonadota</taxon>
        <taxon>Betaproteobacteria</taxon>
        <taxon>Neisseriales</taxon>
        <taxon>Chitinibacteraceae</taxon>
        <taxon>Chitiniphilus</taxon>
    </lineage>
</organism>
<gene>
    <name evidence="1" type="ORF">GCM10007860_14390</name>
</gene>
<proteinExistence type="predicted"/>
<accession>A0ABQ6BSE8</accession>
<evidence type="ECO:0000313" key="1">
    <source>
        <dbReference type="EMBL" id="GLS04292.1"/>
    </source>
</evidence>
<dbReference type="Proteomes" id="UP001156836">
    <property type="component" value="Unassembled WGS sequence"/>
</dbReference>
<comment type="caution">
    <text evidence="1">The sequence shown here is derived from an EMBL/GenBank/DDBJ whole genome shotgun (WGS) entry which is preliminary data.</text>
</comment>
<dbReference type="RefSeq" id="WP_211214696.1">
    <property type="nucleotide sequence ID" value="NZ_BSOZ01000015.1"/>
</dbReference>
<reference evidence="2" key="1">
    <citation type="journal article" date="2019" name="Int. J. Syst. Evol. Microbiol.">
        <title>The Global Catalogue of Microorganisms (GCM) 10K type strain sequencing project: providing services to taxonomists for standard genome sequencing and annotation.</title>
        <authorList>
            <consortium name="The Broad Institute Genomics Platform"/>
            <consortium name="The Broad Institute Genome Sequencing Center for Infectious Disease"/>
            <person name="Wu L."/>
            <person name="Ma J."/>
        </authorList>
    </citation>
    <scope>NUCLEOTIDE SEQUENCE [LARGE SCALE GENOMIC DNA]</scope>
    <source>
        <strain evidence="2">NBRC 104970</strain>
    </source>
</reference>
<evidence type="ECO:0000313" key="2">
    <source>
        <dbReference type="Proteomes" id="UP001156836"/>
    </source>
</evidence>
<keyword evidence="2" id="KW-1185">Reference proteome</keyword>
<sequence>MTLHNDSTMHLFEVIRWGNDTDDAFQGGPNGADTCFLVRADSVEQAAVLADHILGRGNGKLVNAWCEAIYLLGQDAGSERDARVLRGPYLQHAYCHGWRQWHRNSPDEGWQER</sequence>
<protein>
    <submittedName>
        <fullName evidence="1">Uncharacterized protein</fullName>
    </submittedName>
</protein>
<name>A0ABQ6BSE8_9NEIS</name>